<protein>
    <submittedName>
        <fullName evidence="2">Uncharacterized protein</fullName>
    </submittedName>
</protein>
<keyword evidence="1" id="KW-0472">Membrane</keyword>
<feature type="transmembrane region" description="Helical" evidence="1">
    <location>
        <begin position="12"/>
        <end position="34"/>
    </location>
</feature>
<accession>A0A0C9ZRR4</accession>
<keyword evidence="1" id="KW-1133">Transmembrane helix</keyword>
<evidence type="ECO:0000313" key="3">
    <source>
        <dbReference type="Proteomes" id="UP000054018"/>
    </source>
</evidence>
<evidence type="ECO:0000313" key="2">
    <source>
        <dbReference type="EMBL" id="KIK22438.1"/>
    </source>
</evidence>
<reference evidence="3" key="2">
    <citation type="submission" date="2015-01" db="EMBL/GenBank/DDBJ databases">
        <title>Evolutionary Origins and Diversification of the Mycorrhizal Mutualists.</title>
        <authorList>
            <consortium name="DOE Joint Genome Institute"/>
            <consortium name="Mycorrhizal Genomics Consortium"/>
            <person name="Kohler A."/>
            <person name="Kuo A."/>
            <person name="Nagy L.G."/>
            <person name="Floudas D."/>
            <person name="Copeland A."/>
            <person name="Barry K.W."/>
            <person name="Cichocki N."/>
            <person name="Veneault-Fourrey C."/>
            <person name="LaButti K."/>
            <person name="Lindquist E.A."/>
            <person name="Lipzen A."/>
            <person name="Lundell T."/>
            <person name="Morin E."/>
            <person name="Murat C."/>
            <person name="Riley R."/>
            <person name="Ohm R."/>
            <person name="Sun H."/>
            <person name="Tunlid A."/>
            <person name="Henrissat B."/>
            <person name="Grigoriev I.V."/>
            <person name="Hibbett D.S."/>
            <person name="Martin F."/>
        </authorList>
    </citation>
    <scope>NUCLEOTIDE SEQUENCE [LARGE SCALE GENOMIC DNA]</scope>
    <source>
        <strain evidence="3">441</strain>
    </source>
</reference>
<dbReference type="HOGENOM" id="CLU_2961754_0_0_1"/>
<evidence type="ECO:0000256" key="1">
    <source>
        <dbReference type="SAM" id="Phobius"/>
    </source>
</evidence>
<dbReference type="Proteomes" id="UP000054018">
    <property type="component" value="Unassembled WGS sequence"/>
</dbReference>
<gene>
    <name evidence="2" type="ORF">PISMIDRAFT_680232</name>
</gene>
<reference evidence="2 3" key="1">
    <citation type="submission" date="2014-04" db="EMBL/GenBank/DDBJ databases">
        <authorList>
            <consortium name="DOE Joint Genome Institute"/>
            <person name="Kuo A."/>
            <person name="Kohler A."/>
            <person name="Costa M.D."/>
            <person name="Nagy L.G."/>
            <person name="Floudas D."/>
            <person name="Copeland A."/>
            <person name="Barry K.W."/>
            <person name="Cichocki N."/>
            <person name="Veneault-Fourrey C."/>
            <person name="LaButti K."/>
            <person name="Lindquist E.A."/>
            <person name="Lipzen A."/>
            <person name="Lundell T."/>
            <person name="Morin E."/>
            <person name="Murat C."/>
            <person name="Sun H."/>
            <person name="Tunlid A."/>
            <person name="Henrissat B."/>
            <person name="Grigoriev I.V."/>
            <person name="Hibbett D.S."/>
            <person name="Martin F."/>
            <person name="Nordberg H.P."/>
            <person name="Cantor M.N."/>
            <person name="Hua S.X."/>
        </authorList>
    </citation>
    <scope>NUCLEOTIDE SEQUENCE [LARGE SCALE GENOMIC DNA]</scope>
    <source>
        <strain evidence="2 3">441</strain>
    </source>
</reference>
<name>A0A0C9ZRR4_9AGAM</name>
<proteinExistence type="predicted"/>
<dbReference type="AlphaFoldDB" id="A0A0C9ZRR4"/>
<keyword evidence="3" id="KW-1185">Reference proteome</keyword>
<sequence>MAATPRERQCDLIASVFGFLGPLIVPSVECFVSYSYSAVSPVSLLCASSPTGQLLASFP</sequence>
<keyword evidence="1" id="KW-0812">Transmembrane</keyword>
<dbReference type="EMBL" id="KN833739">
    <property type="protein sequence ID" value="KIK22438.1"/>
    <property type="molecule type" value="Genomic_DNA"/>
</dbReference>
<organism evidence="2 3">
    <name type="scientific">Pisolithus microcarpus 441</name>
    <dbReference type="NCBI Taxonomy" id="765257"/>
    <lineage>
        <taxon>Eukaryota</taxon>
        <taxon>Fungi</taxon>
        <taxon>Dikarya</taxon>
        <taxon>Basidiomycota</taxon>
        <taxon>Agaricomycotina</taxon>
        <taxon>Agaricomycetes</taxon>
        <taxon>Agaricomycetidae</taxon>
        <taxon>Boletales</taxon>
        <taxon>Sclerodermatineae</taxon>
        <taxon>Pisolithaceae</taxon>
        <taxon>Pisolithus</taxon>
    </lineage>
</organism>